<comment type="caution">
    <text evidence="2">The sequence shown here is derived from an EMBL/GenBank/DDBJ whole genome shotgun (WGS) entry which is preliminary data.</text>
</comment>
<accession>A0ABR1Y564</accession>
<name>A0ABR1Y564_9PEZI</name>
<organism evidence="2 3">
    <name type="scientific">Phyllosticta citrichinensis</name>
    <dbReference type="NCBI Taxonomy" id="1130410"/>
    <lineage>
        <taxon>Eukaryota</taxon>
        <taxon>Fungi</taxon>
        <taxon>Dikarya</taxon>
        <taxon>Ascomycota</taxon>
        <taxon>Pezizomycotina</taxon>
        <taxon>Dothideomycetes</taxon>
        <taxon>Dothideomycetes incertae sedis</taxon>
        <taxon>Botryosphaeriales</taxon>
        <taxon>Phyllostictaceae</taxon>
        <taxon>Phyllosticta</taxon>
    </lineage>
</organism>
<dbReference type="Proteomes" id="UP001456524">
    <property type="component" value="Unassembled WGS sequence"/>
</dbReference>
<proteinExistence type="predicted"/>
<evidence type="ECO:0000313" key="3">
    <source>
        <dbReference type="Proteomes" id="UP001456524"/>
    </source>
</evidence>
<evidence type="ECO:0000313" key="2">
    <source>
        <dbReference type="EMBL" id="KAK8176860.1"/>
    </source>
</evidence>
<keyword evidence="3" id="KW-1185">Reference proteome</keyword>
<dbReference type="EMBL" id="JBBWUH010000001">
    <property type="protein sequence ID" value="KAK8176860.1"/>
    <property type="molecule type" value="Genomic_DNA"/>
</dbReference>
<feature type="region of interest" description="Disordered" evidence="1">
    <location>
        <begin position="248"/>
        <end position="287"/>
    </location>
</feature>
<evidence type="ECO:0000256" key="1">
    <source>
        <dbReference type="SAM" id="MobiDB-lite"/>
    </source>
</evidence>
<sequence>MRYLASFGHTLAIPPTILWAENLGTFFVAWTGMLYDEKDSFPKALFNILFAYASKGPPHLIRDPDYKWLLGEIEGLRDSIVEFGANHKDQLRTCKEGKEGSSISFQDQDYTLYLRDECWRCPKCRAVNKLEEPARDVEISGERKRLEVVRRTTWWKVLRSSKKKPKSQFHCVFLSIRNGGFVRWRGTALPIEEPQGSQLGRVCPPRLNLPDCHRRDMQRSAVISLQKIRNTGTPSGCAIENTSKAESLPLHSDVVPGQGDGAQKRGGESGIADSQSRKFPIAQNNRR</sequence>
<gene>
    <name evidence="2" type="ORF">IWX90DRAFT_420</name>
</gene>
<reference evidence="2 3" key="1">
    <citation type="journal article" date="2022" name="G3 (Bethesda)">
        <title>Enemy or ally: a genomic approach to elucidate the lifestyle of Phyllosticta citrichinaensis.</title>
        <authorList>
            <person name="Buijs V.A."/>
            <person name="Groenewald J.Z."/>
            <person name="Haridas S."/>
            <person name="LaButti K.M."/>
            <person name="Lipzen A."/>
            <person name="Martin F.M."/>
            <person name="Barry K."/>
            <person name="Grigoriev I.V."/>
            <person name="Crous P.W."/>
            <person name="Seidl M.F."/>
        </authorList>
    </citation>
    <scope>NUCLEOTIDE SEQUENCE [LARGE SCALE GENOMIC DNA]</scope>
    <source>
        <strain evidence="2 3">CBS 129764</strain>
    </source>
</reference>
<protein>
    <submittedName>
        <fullName evidence="2">Uncharacterized protein</fullName>
    </submittedName>
</protein>